<evidence type="ECO:0000256" key="2">
    <source>
        <dbReference type="SAM" id="SignalP"/>
    </source>
</evidence>
<feature type="signal peptide" evidence="2">
    <location>
        <begin position="1"/>
        <end position="20"/>
    </location>
</feature>
<dbReference type="EMBL" id="CP109546">
    <property type="protein sequence ID" value="WTZ08178.1"/>
    <property type="molecule type" value="Genomic_DNA"/>
</dbReference>
<protein>
    <recommendedName>
        <fullName evidence="4">Lipoprotein</fullName>
    </recommendedName>
</protein>
<feature type="compositionally biased region" description="Pro residues" evidence="1">
    <location>
        <begin position="82"/>
        <end position="106"/>
    </location>
</feature>
<evidence type="ECO:0000256" key="1">
    <source>
        <dbReference type="SAM" id="MobiDB-lite"/>
    </source>
</evidence>
<gene>
    <name evidence="3" type="ORF">OG699_09355</name>
</gene>
<evidence type="ECO:0008006" key="4">
    <source>
        <dbReference type="Google" id="ProtNLM"/>
    </source>
</evidence>
<name>A0AAU3HSZ8_9ACTN</name>
<feature type="chain" id="PRO_5043525032" description="Lipoprotein" evidence="2">
    <location>
        <begin position="21"/>
        <end position="153"/>
    </location>
</feature>
<evidence type="ECO:0000313" key="3">
    <source>
        <dbReference type="EMBL" id="WTZ08178.1"/>
    </source>
</evidence>
<proteinExistence type="predicted"/>
<sequence length="153" mass="15864">MHRTTTTATLLVAVAVTALTGCVTVQRPPASGPPAAPAGRTAPHPDSKGGSRTVQAPAREALERVGPSRKPSPDAAARHRVAPPPRAVAPPAPPQHVRPVPRPEPLQPRHRTAVPPGTPDLGKHPDVCALGRKYGGWNADSPEAAICAKTYGR</sequence>
<feature type="region of interest" description="Disordered" evidence="1">
    <location>
        <begin position="27"/>
        <end position="153"/>
    </location>
</feature>
<dbReference type="PROSITE" id="PS51257">
    <property type="entry name" value="PROKAR_LIPOPROTEIN"/>
    <property type="match status" value="1"/>
</dbReference>
<organism evidence="3">
    <name type="scientific">Streptomyces sp. NBC_01393</name>
    <dbReference type="NCBI Taxonomy" id="2903851"/>
    <lineage>
        <taxon>Bacteria</taxon>
        <taxon>Bacillati</taxon>
        <taxon>Actinomycetota</taxon>
        <taxon>Actinomycetes</taxon>
        <taxon>Kitasatosporales</taxon>
        <taxon>Streptomycetaceae</taxon>
        <taxon>Streptomyces</taxon>
    </lineage>
</organism>
<keyword evidence="2" id="KW-0732">Signal</keyword>
<accession>A0AAU3HSZ8</accession>
<reference evidence="3" key="1">
    <citation type="submission" date="2022-10" db="EMBL/GenBank/DDBJ databases">
        <title>The complete genomes of actinobacterial strains from the NBC collection.</title>
        <authorList>
            <person name="Joergensen T.S."/>
            <person name="Alvarez Arevalo M."/>
            <person name="Sterndorff E.B."/>
            <person name="Faurdal D."/>
            <person name="Vuksanovic O."/>
            <person name="Mourched A.-S."/>
            <person name="Charusanti P."/>
            <person name="Shaw S."/>
            <person name="Blin K."/>
            <person name="Weber T."/>
        </authorList>
    </citation>
    <scope>NUCLEOTIDE SEQUENCE</scope>
    <source>
        <strain evidence="3">NBC_01393</strain>
    </source>
</reference>
<dbReference type="AlphaFoldDB" id="A0AAU3HSZ8"/>